<evidence type="ECO:0000313" key="1">
    <source>
        <dbReference type="EMBL" id="QEG02807.1"/>
    </source>
</evidence>
<evidence type="ECO:0000313" key="2">
    <source>
        <dbReference type="Proteomes" id="UP000321353"/>
    </source>
</evidence>
<reference evidence="1 2" key="1">
    <citation type="submission" date="2019-02" db="EMBL/GenBank/DDBJ databases">
        <title>Planctomycetal bacteria perform biofilm scaping via a novel small molecule.</title>
        <authorList>
            <person name="Jeske O."/>
            <person name="Boedeker C."/>
            <person name="Wiegand S."/>
            <person name="Breitling P."/>
            <person name="Kallscheuer N."/>
            <person name="Jogler M."/>
            <person name="Rohde M."/>
            <person name="Petersen J."/>
            <person name="Medema M.H."/>
            <person name="Surup F."/>
            <person name="Jogler C."/>
        </authorList>
    </citation>
    <scope>NUCLEOTIDE SEQUENCE [LARGE SCALE GENOMIC DNA]</scope>
    <source>
        <strain evidence="1 2">Mal15</strain>
    </source>
</reference>
<dbReference type="KEGG" id="smam:Mal15_69280"/>
<keyword evidence="2" id="KW-1185">Reference proteome</keyword>
<dbReference type="EMBL" id="CP036264">
    <property type="protein sequence ID" value="QEG02807.1"/>
    <property type="molecule type" value="Genomic_DNA"/>
</dbReference>
<accession>A0A5B9MRT9</accession>
<organism evidence="1 2">
    <name type="scientific">Stieleria maiorica</name>
    <dbReference type="NCBI Taxonomy" id="2795974"/>
    <lineage>
        <taxon>Bacteria</taxon>
        <taxon>Pseudomonadati</taxon>
        <taxon>Planctomycetota</taxon>
        <taxon>Planctomycetia</taxon>
        <taxon>Pirellulales</taxon>
        <taxon>Pirellulaceae</taxon>
        <taxon>Stieleria</taxon>
    </lineage>
</organism>
<gene>
    <name evidence="1" type="ORF">Mal15_69280</name>
</gene>
<dbReference type="RefSeq" id="WP_147871691.1">
    <property type="nucleotide sequence ID" value="NZ_CP036264.1"/>
</dbReference>
<proteinExistence type="predicted"/>
<protein>
    <submittedName>
        <fullName evidence="1">Uncharacterized protein</fullName>
    </submittedName>
</protein>
<name>A0A5B9MRT9_9BACT</name>
<dbReference type="Proteomes" id="UP000321353">
    <property type="component" value="Chromosome"/>
</dbReference>
<dbReference type="AlphaFoldDB" id="A0A5B9MRT9"/>
<sequence>MLISDANGGGGNFAATGFELRTSFDDATDPELSKKYDALLCKRWFSITNPSRWRIEGLELKPPEVDREAIRHADAAVDYFDRRPRLDDAIRQSMKSFVEVASQADSSQQAIFEAATRVAEAQLPMLAECEGIGDPEQAAKWFLLTQVCKTLADDLDQLTLLFADDPPED</sequence>